<dbReference type="Proteomes" id="UP000006402">
    <property type="component" value="Unassembled WGS sequence"/>
</dbReference>
<reference evidence="1 2" key="1">
    <citation type="submission" date="2012-04" db="EMBL/GenBank/DDBJ databases">
        <authorList>
            <person name="Weinstock G."/>
            <person name="Sodergren E."/>
            <person name="Lobos E.A."/>
            <person name="Fulton L."/>
            <person name="Fulton R."/>
            <person name="Courtney L."/>
            <person name="Fronick C."/>
            <person name="O'Laughlin M."/>
            <person name="Godfrey J."/>
            <person name="Wilson R.M."/>
            <person name="Miner T."/>
            <person name="Farmer C."/>
            <person name="Delehaunty K."/>
            <person name="Cordes M."/>
            <person name="Minx P."/>
            <person name="Tomlinson C."/>
            <person name="Chen J."/>
            <person name="Wollam A."/>
            <person name="Pepin K.H."/>
            <person name="Bhonagiri V."/>
            <person name="Zhang X."/>
            <person name="Suruliraj S."/>
            <person name="Warren W."/>
            <person name="Mitreva M."/>
            <person name="Mardis E.R."/>
            <person name="Wilson R.K."/>
        </authorList>
    </citation>
    <scope>NUCLEOTIDE SEQUENCE [LARGE SCALE GENOMIC DNA]</scope>
    <source>
        <strain evidence="1 2">R496</strain>
    </source>
</reference>
<evidence type="ECO:0000313" key="2">
    <source>
        <dbReference type="Proteomes" id="UP000006402"/>
    </source>
</evidence>
<dbReference type="EMBL" id="AMAH01000262">
    <property type="protein sequence ID" value="EJX48066.1"/>
    <property type="molecule type" value="Genomic_DNA"/>
</dbReference>
<comment type="caution">
    <text evidence="1">The sequence shown here is derived from an EMBL/GenBank/DDBJ whole genome shotgun (WGS) entry which is preliminary data.</text>
</comment>
<dbReference type="AlphaFoldDB" id="A0AAV3GRU3"/>
<gene>
    <name evidence="1" type="ORF">HMPREF1378_03023</name>
</gene>
<sequence>MEYKFNLNLKEVLPTQGTININGQDNDDDIVIKKIEFIDSDINVFFILKKN</sequence>
<protein>
    <submittedName>
        <fullName evidence="1">Uncharacterized protein</fullName>
    </submittedName>
</protein>
<accession>A0AAV3GRU3</accession>
<organism evidence="1 2">
    <name type="scientific">Enterococcus faecium R496</name>
    <dbReference type="NCBI Taxonomy" id="1134836"/>
    <lineage>
        <taxon>Bacteria</taxon>
        <taxon>Bacillati</taxon>
        <taxon>Bacillota</taxon>
        <taxon>Bacilli</taxon>
        <taxon>Lactobacillales</taxon>
        <taxon>Enterococcaceae</taxon>
        <taxon>Enterococcus</taxon>
    </lineage>
</organism>
<evidence type="ECO:0000313" key="1">
    <source>
        <dbReference type="EMBL" id="EJX48066.1"/>
    </source>
</evidence>
<proteinExistence type="predicted"/>
<dbReference type="RefSeq" id="WP_002347142.1">
    <property type="nucleotide sequence ID" value="NZ_JH808715.1"/>
</dbReference>
<name>A0AAV3GRU3_ENTFC</name>